<name>A0A4Y3RD56_9ACTN</name>
<comment type="caution">
    <text evidence="2">The sequence shown here is derived from an EMBL/GenBank/DDBJ whole genome shotgun (WGS) entry which is preliminary data.</text>
</comment>
<evidence type="ECO:0000313" key="2">
    <source>
        <dbReference type="EMBL" id="GEB55685.1"/>
    </source>
</evidence>
<keyword evidence="3" id="KW-1185">Reference proteome</keyword>
<feature type="region of interest" description="Disordered" evidence="1">
    <location>
        <begin position="1"/>
        <end position="27"/>
    </location>
</feature>
<dbReference type="RefSeq" id="WP_141294151.1">
    <property type="nucleotide sequence ID" value="NZ_BJMN01000007.1"/>
</dbReference>
<accession>A0A4Y3RD56</accession>
<sequence>MNPQTPSPETAIALTDTTVDGPGATGAVEPAGRIALSGRDRATARARALAGLALGTGLVAILNDIDTTVSFPILPI</sequence>
<proteinExistence type="predicted"/>
<dbReference type="EMBL" id="BJMN01000007">
    <property type="protein sequence ID" value="GEB55685.1"/>
    <property type="molecule type" value="Genomic_DNA"/>
</dbReference>
<dbReference type="AlphaFoldDB" id="A0A4Y3RD56"/>
<reference evidence="2 3" key="1">
    <citation type="submission" date="2019-06" db="EMBL/GenBank/DDBJ databases">
        <title>Whole genome shotgun sequence of Streptomyces gardneri NBRC 12865.</title>
        <authorList>
            <person name="Hosoyama A."/>
            <person name="Uohara A."/>
            <person name="Ohji S."/>
            <person name="Ichikawa N."/>
        </authorList>
    </citation>
    <scope>NUCLEOTIDE SEQUENCE [LARGE SCALE GENOMIC DNA]</scope>
    <source>
        <strain evidence="2 3">NBRC 12865</strain>
    </source>
</reference>
<organism evidence="2 3">
    <name type="scientific">Streptomyces gardneri</name>
    <dbReference type="NCBI Taxonomy" id="66892"/>
    <lineage>
        <taxon>Bacteria</taxon>
        <taxon>Bacillati</taxon>
        <taxon>Actinomycetota</taxon>
        <taxon>Actinomycetes</taxon>
        <taxon>Kitasatosporales</taxon>
        <taxon>Streptomycetaceae</taxon>
        <taxon>Streptomyces</taxon>
    </lineage>
</organism>
<evidence type="ECO:0000256" key="1">
    <source>
        <dbReference type="SAM" id="MobiDB-lite"/>
    </source>
</evidence>
<evidence type="ECO:0000313" key="3">
    <source>
        <dbReference type="Proteomes" id="UP000315226"/>
    </source>
</evidence>
<gene>
    <name evidence="2" type="ORF">SGA01_12900</name>
</gene>
<protein>
    <submittedName>
        <fullName evidence="2">Uncharacterized protein</fullName>
    </submittedName>
</protein>
<dbReference type="Proteomes" id="UP000315226">
    <property type="component" value="Unassembled WGS sequence"/>
</dbReference>
<dbReference type="OrthoDB" id="9966145at2"/>